<evidence type="ECO:0000259" key="8">
    <source>
        <dbReference type="Pfam" id="PF20684"/>
    </source>
</evidence>
<dbReference type="InterPro" id="IPR049326">
    <property type="entry name" value="Rhodopsin_dom_fungi"/>
</dbReference>
<feature type="transmembrane region" description="Helical" evidence="7">
    <location>
        <begin position="54"/>
        <end position="77"/>
    </location>
</feature>
<feature type="transmembrane region" description="Helical" evidence="7">
    <location>
        <begin position="183"/>
        <end position="209"/>
    </location>
</feature>
<feature type="transmembrane region" description="Helical" evidence="7">
    <location>
        <begin position="20"/>
        <end position="42"/>
    </location>
</feature>
<keyword evidence="2 7" id="KW-0812">Transmembrane</keyword>
<feature type="region of interest" description="Disordered" evidence="6">
    <location>
        <begin position="487"/>
        <end position="565"/>
    </location>
</feature>
<reference evidence="9" key="3">
    <citation type="submission" date="2011-03" db="EMBL/GenBank/DDBJ databases">
        <title>Annotation of Magnaporthe poae ATCC 64411.</title>
        <authorList>
            <person name="Ma L.-J."/>
            <person name="Dead R."/>
            <person name="Young S.K."/>
            <person name="Zeng Q."/>
            <person name="Gargeya S."/>
            <person name="Fitzgerald M."/>
            <person name="Haas B."/>
            <person name="Abouelleil A."/>
            <person name="Alvarado L."/>
            <person name="Arachchi H.M."/>
            <person name="Berlin A."/>
            <person name="Brown A."/>
            <person name="Chapman S.B."/>
            <person name="Chen Z."/>
            <person name="Dunbar C."/>
            <person name="Freedman E."/>
            <person name="Gearin G."/>
            <person name="Gellesch M."/>
            <person name="Goldberg J."/>
            <person name="Griggs A."/>
            <person name="Gujja S."/>
            <person name="Heiman D."/>
            <person name="Howarth C."/>
            <person name="Larson L."/>
            <person name="Lui A."/>
            <person name="MacDonald P.J.P."/>
            <person name="Mehta T."/>
            <person name="Montmayeur A."/>
            <person name="Murphy C."/>
            <person name="Neiman D."/>
            <person name="Pearson M."/>
            <person name="Priest M."/>
            <person name="Roberts A."/>
            <person name="Saif S."/>
            <person name="Shea T."/>
            <person name="Shenoy N."/>
            <person name="Sisk P."/>
            <person name="Stolte C."/>
            <person name="Sykes S."/>
            <person name="Yandava C."/>
            <person name="Wortman J."/>
            <person name="Nusbaum C."/>
            <person name="Birren B."/>
        </authorList>
    </citation>
    <scope>NUCLEOTIDE SEQUENCE</scope>
    <source>
        <strain evidence="9">ATCC 64411</strain>
    </source>
</reference>
<feature type="compositionally biased region" description="Low complexity" evidence="6">
    <location>
        <begin position="491"/>
        <end position="507"/>
    </location>
</feature>
<dbReference type="OrthoDB" id="5398233at2759"/>
<evidence type="ECO:0000256" key="1">
    <source>
        <dbReference type="ARBA" id="ARBA00004141"/>
    </source>
</evidence>
<feature type="compositionally biased region" description="Low complexity" evidence="6">
    <location>
        <begin position="439"/>
        <end position="454"/>
    </location>
</feature>
<keyword evidence="11" id="KW-1185">Reference proteome</keyword>
<dbReference type="Pfam" id="PF20684">
    <property type="entry name" value="Fung_rhodopsin"/>
    <property type="match status" value="1"/>
</dbReference>
<dbReference type="EMBL" id="ADBL01000124">
    <property type="status" value="NOT_ANNOTATED_CDS"/>
    <property type="molecule type" value="Genomic_DNA"/>
</dbReference>
<feature type="transmembrane region" description="Helical" evidence="7">
    <location>
        <begin position="221"/>
        <end position="239"/>
    </location>
</feature>
<accession>A0A0C4DL96</accession>
<dbReference type="PANTHER" id="PTHR33048">
    <property type="entry name" value="PTH11-LIKE INTEGRAL MEMBRANE PROTEIN (AFU_ORTHOLOGUE AFUA_5G11245)"/>
    <property type="match status" value="1"/>
</dbReference>
<reference evidence="10" key="4">
    <citation type="journal article" date="2015" name="G3 (Bethesda)">
        <title>Genome sequences of three phytopathogenic species of the Magnaporthaceae family of fungi.</title>
        <authorList>
            <person name="Okagaki L.H."/>
            <person name="Nunes C.C."/>
            <person name="Sailsbery J."/>
            <person name="Clay B."/>
            <person name="Brown D."/>
            <person name="John T."/>
            <person name="Oh Y."/>
            <person name="Young N."/>
            <person name="Fitzgerald M."/>
            <person name="Haas B.J."/>
            <person name="Zeng Q."/>
            <person name="Young S."/>
            <person name="Adiconis X."/>
            <person name="Fan L."/>
            <person name="Levin J.Z."/>
            <person name="Mitchell T.K."/>
            <person name="Okubara P.A."/>
            <person name="Farman M.L."/>
            <person name="Kohn L.M."/>
            <person name="Birren B."/>
            <person name="Ma L.-J."/>
            <person name="Dean R.A."/>
        </authorList>
    </citation>
    <scope>NUCLEOTIDE SEQUENCE</scope>
    <source>
        <strain evidence="10">ATCC 64411 / 73-15</strain>
    </source>
</reference>
<evidence type="ECO:0000256" key="2">
    <source>
        <dbReference type="ARBA" id="ARBA00022692"/>
    </source>
</evidence>
<comment type="subcellular location">
    <subcellularLocation>
        <location evidence="1">Membrane</location>
        <topology evidence="1">Multi-pass membrane protein</topology>
    </subcellularLocation>
</comment>
<dbReference type="Proteomes" id="UP000011715">
    <property type="component" value="Unassembled WGS sequence"/>
</dbReference>
<organism evidence="10 11">
    <name type="scientific">Magnaporthiopsis poae (strain ATCC 64411 / 73-15)</name>
    <name type="common">Kentucky bluegrass fungus</name>
    <name type="synonym">Magnaporthe poae</name>
    <dbReference type="NCBI Taxonomy" id="644358"/>
    <lineage>
        <taxon>Eukaryota</taxon>
        <taxon>Fungi</taxon>
        <taxon>Dikarya</taxon>
        <taxon>Ascomycota</taxon>
        <taxon>Pezizomycotina</taxon>
        <taxon>Sordariomycetes</taxon>
        <taxon>Sordariomycetidae</taxon>
        <taxon>Magnaporthales</taxon>
        <taxon>Magnaporthaceae</taxon>
        <taxon>Magnaporthiopsis</taxon>
    </lineage>
</organism>
<reference evidence="10" key="5">
    <citation type="submission" date="2015-06" db="UniProtKB">
        <authorList>
            <consortium name="EnsemblFungi"/>
        </authorList>
    </citation>
    <scope>IDENTIFICATION</scope>
    <source>
        <strain evidence="10">ATCC 64411</strain>
    </source>
</reference>
<keyword evidence="3 7" id="KW-1133">Transmembrane helix</keyword>
<keyword evidence="4 7" id="KW-0472">Membrane</keyword>
<dbReference type="AlphaFoldDB" id="A0A0C4DL96"/>
<dbReference type="InterPro" id="IPR052337">
    <property type="entry name" value="SAT4-like"/>
</dbReference>
<dbReference type="GO" id="GO:0016020">
    <property type="term" value="C:membrane"/>
    <property type="evidence" value="ECO:0007669"/>
    <property type="project" value="UniProtKB-SubCell"/>
</dbReference>
<feature type="transmembrane region" description="Helical" evidence="7">
    <location>
        <begin position="97"/>
        <end position="116"/>
    </location>
</feature>
<feature type="region of interest" description="Disordered" evidence="6">
    <location>
        <begin position="364"/>
        <end position="458"/>
    </location>
</feature>
<dbReference type="EMBL" id="GL876966">
    <property type="protein sequence ID" value="KLU81447.1"/>
    <property type="molecule type" value="Genomic_DNA"/>
</dbReference>
<feature type="transmembrane region" description="Helical" evidence="7">
    <location>
        <begin position="136"/>
        <end position="156"/>
    </location>
</feature>
<gene>
    <name evidence="9" type="ORF">MAPG_00536</name>
</gene>
<feature type="domain" description="Rhodopsin" evidence="8">
    <location>
        <begin position="36"/>
        <end position="246"/>
    </location>
</feature>
<feature type="compositionally biased region" description="Polar residues" evidence="6">
    <location>
        <begin position="393"/>
        <end position="403"/>
    </location>
</feature>
<dbReference type="VEuPathDB" id="FungiDB:MAPG_00536"/>
<comment type="similarity">
    <text evidence="5">Belongs to the SAT4 family.</text>
</comment>
<evidence type="ECO:0000256" key="7">
    <source>
        <dbReference type="SAM" id="Phobius"/>
    </source>
</evidence>
<dbReference type="STRING" id="644358.A0A0C4DL96"/>
<reference evidence="9" key="2">
    <citation type="submission" date="2010-05" db="EMBL/GenBank/DDBJ databases">
        <title>The Genome Sequence of Magnaporthe poae strain ATCC 64411.</title>
        <authorList>
            <consortium name="The Broad Institute Genome Sequencing Platform"/>
            <consortium name="Broad Institute Genome Sequencing Center for Infectious Disease"/>
            <person name="Ma L.-J."/>
            <person name="Dead R."/>
            <person name="Young S."/>
            <person name="Zeng Q."/>
            <person name="Koehrsen M."/>
            <person name="Alvarado L."/>
            <person name="Berlin A."/>
            <person name="Chapman S.B."/>
            <person name="Chen Z."/>
            <person name="Freedman E."/>
            <person name="Gellesch M."/>
            <person name="Goldberg J."/>
            <person name="Griggs A."/>
            <person name="Gujja S."/>
            <person name="Heilman E.R."/>
            <person name="Heiman D."/>
            <person name="Hepburn T."/>
            <person name="Howarth C."/>
            <person name="Jen D."/>
            <person name="Larson L."/>
            <person name="Mehta T."/>
            <person name="Neiman D."/>
            <person name="Pearson M."/>
            <person name="Roberts A."/>
            <person name="Saif S."/>
            <person name="Shea T."/>
            <person name="Shenoy N."/>
            <person name="Sisk P."/>
            <person name="Stolte C."/>
            <person name="Sykes S."/>
            <person name="Walk T."/>
            <person name="White J."/>
            <person name="Yandava C."/>
            <person name="Haas B."/>
            <person name="Nusbaum C."/>
            <person name="Birren B."/>
        </authorList>
    </citation>
    <scope>NUCLEOTIDE SEQUENCE</scope>
    <source>
        <strain evidence="9">ATCC 64411</strain>
    </source>
</reference>
<proteinExistence type="inferred from homology"/>
<reference evidence="11" key="1">
    <citation type="submission" date="2010-05" db="EMBL/GenBank/DDBJ databases">
        <title>The genome sequence of Magnaporthe poae strain ATCC 64411.</title>
        <authorList>
            <person name="Ma L.-J."/>
            <person name="Dead R."/>
            <person name="Young S."/>
            <person name="Zeng Q."/>
            <person name="Koehrsen M."/>
            <person name="Alvarado L."/>
            <person name="Berlin A."/>
            <person name="Chapman S.B."/>
            <person name="Chen Z."/>
            <person name="Freedman E."/>
            <person name="Gellesch M."/>
            <person name="Goldberg J."/>
            <person name="Griggs A."/>
            <person name="Gujja S."/>
            <person name="Heilman E.R."/>
            <person name="Heiman D."/>
            <person name="Hepburn T."/>
            <person name="Howarth C."/>
            <person name="Jen D."/>
            <person name="Larson L."/>
            <person name="Mehta T."/>
            <person name="Neiman D."/>
            <person name="Pearson M."/>
            <person name="Roberts A."/>
            <person name="Saif S."/>
            <person name="Shea T."/>
            <person name="Shenoy N."/>
            <person name="Sisk P."/>
            <person name="Stolte C."/>
            <person name="Sykes S."/>
            <person name="Walk T."/>
            <person name="White J."/>
            <person name="Yandava C."/>
            <person name="Haas B."/>
            <person name="Nusbaum C."/>
            <person name="Birren B."/>
        </authorList>
    </citation>
    <scope>NUCLEOTIDE SEQUENCE [LARGE SCALE GENOMIC DNA]</scope>
    <source>
        <strain evidence="11">ATCC 64411 / 73-15</strain>
    </source>
</reference>
<name>A0A0C4DL96_MAGP6</name>
<evidence type="ECO:0000313" key="11">
    <source>
        <dbReference type="Proteomes" id="UP000011715"/>
    </source>
</evidence>
<dbReference type="EnsemblFungi" id="MAPG_00536T0">
    <property type="protein sequence ID" value="MAPG_00536T0"/>
    <property type="gene ID" value="MAPG_00536"/>
</dbReference>
<evidence type="ECO:0000256" key="4">
    <source>
        <dbReference type="ARBA" id="ARBA00023136"/>
    </source>
</evidence>
<dbReference type="PANTHER" id="PTHR33048:SF19">
    <property type="entry name" value="MEMBRANE PROTEIN PTH11-LIKE, PUTATIVE (AFU_ORTHOLOGUE AFUA_1G14080)-RELATED"/>
    <property type="match status" value="1"/>
</dbReference>
<protein>
    <recommendedName>
        <fullName evidence="8">Rhodopsin domain-containing protein</fullName>
    </recommendedName>
</protein>
<dbReference type="OMA" id="SWWATGF"/>
<evidence type="ECO:0000313" key="9">
    <source>
        <dbReference type="EMBL" id="KLU81447.1"/>
    </source>
</evidence>
<feature type="transmembrane region" description="Helical" evidence="7">
    <location>
        <begin position="254"/>
        <end position="276"/>
    </location>
</feature>
<evidence type="ECO:0000256" key="3">
    <source>
        <dbReference type="ARBA" id="ARBA00022989"/>
    </source>
</evidence>
<evidence type="ECO:0000256" key="5">
    <source>
        <dbReference type="ARBA" id="ARBA00038359"/>
    </source>
</evidence>
<evidence type="ECO:0000313" key="10">
    <source>
        <dbReference type="EnsemblFungi" id="MAPG_00536T0"/>
    </source>
</evidence>
<dbReference type="eggNOG" id="ENOG502RYRX">
    <property type="taxonomic scope" value="Eukaryota"/>
</dbReference>
<evidence type="ECO:0000256" key="6">
    <source>
        <dbReference type="SAM" id="MobiDB-lite"/>
    </source>
</evidence>
<sequence>MSLYSSPPSFRDAHFDKPTLLVCWWITIFSTALILIRTAGRFVRSETLFAEDRIAAIAIIPLFARMACVHVVLVYGTNNADFSGVHLTAQEIRNKEIASGLVLLSRIFHAAILWVYKAAILEYFNRLTGVSWSRSYRVALIMIRCLLGLTFLAVVISDLAECRPFTNYWQVLPDPGGRCRQGYANLLTMAICNVLTDLLLVFFPIPLILRSAMTPKRKFQLVSLFCLSLAVVGATIYRVPNVLNANGRQQTRSLLASIEILFATGASNSLVLGTFVRDRGTKKRRFKYGSIVDSVGRSSESRSRRPTMVRHWGSDEDLVRDLGLGVQPDLRDVPESPGGPRNQSFFQPAPLVRPAGDMEGWQFPSPSLTIDGRRLSGGARSDSSLLNGRDIYSSRSNSTTTPRKVSFFDVGGLLPNDDDDRTITTRRDSITSGVDPLLSPRASSFGASGSGSRPVSASVPANAMNASATGTRRGSTQLLQDLGVLFGSLGGSHSSPSPSPSGSGAASNRPRAKSPAGHNQPPPASSGTELEPIPQEPRFESSYPDSPRRESLVLNDAGGLLGPPK</sequence>